<keyword evidence="2" id="KW-0285">Flavoprotein</keyword>
<dbReference type="GO" id="GO:0008202">
    <property type="term" value="P:steroid metabolic process"/>
    <property type="evidence" value="ECO:0007669"/>
    <property type="project" value="UniProtKB-ARBA"/>
</dbReference>
<evidence type="ECO:0000256" key="4">
    <source>
        <dbReference type="ARBA" id="ARBA00023002"/>
    </source>
</evidence>
<proteinExistence type="predicted"/>
<dbReference type="PANTHER" id="PTHR43400">
    <property type="entry name" value="FUMARATE REDUCTASE"/>
    <property type="match status" value="1"/>
</dbReference>
<evidence type="ECO:0000259" key="5">
    <source>
        <dbReference type="Pfam" id="PF00890"/>
    </source>
</evidence>
<name>A0A0R1VFC9_9LACO</name>
<dbReference type="Gene3D" id="3.90.700.10">
    <property type="entry name" value="Succinate dehydrogenase/fumarate reductase flavoprotein, catalytic domain"/>
    <property type="match status" value="1"/>
</dbReference>
<dbReference type="SUPFAM" id="SSF56425">
    <property type="entry name" value="Succinate dehydrogenase/fumarate reductase flavoprotein, catalytic domain"/>
    <property type="match status" value="1"/>
</dbReference>
<keyword evidence="7" id="KW-1185">Reference proteome</keyword>
<evidence type="ECO:0000313" key="6">
    <source>
        <dbReference type="EMBL" id="KRM02340.1"/>
    </source>
</evidence>
<dbReference type="InterPro" id="IPR027477">
    <property type="entry name" value="Succ_DH/fumarate_Rdtase_cat_sf"/>
</dbReference>
<dbReference type="AlphaFoldDB" id="A0A0R1VFC9"/>
<dbReference type="PANTHER" id="PTHR43400:SF10">
    <property type="entry name" value="3-OXOSTEROID 1-DEHYDROGENASE"/>
    <property type="match status" value="1"/>
</dbReference>
<dbReference type="Gene3D" id="3.50.50.60">
    <property type="entry name" value="FAD/NAD(P)-binding domain"/>
    <property type="match status" value="1"/>
</dbReference>
<dbReference type="Proteomes" id="UP000051739">
    <property type="component" value="Unassembled WGS sequence"/>
</dbReference>
<keyword evidence="3" id="KW-0274">FAD</keyword>
<dbReference type="InterPro" id="IPR036188">
    <property type="entry name" value="FAD/NAD-bd_sf"/>
</dbReference>
<protein>
    <submittedName>
        <fullName evidence="6">Fumarate reductase flavoprotein subunit</fullName>
    </submittedName>
</protein>
<dbReference type="InterPro" id="IPR003953">
    <property type="entry name" value="FAD-dep_OxRdtase_2_FAD-bd"/>
</dbReference>
<evidence type="ECO:0000256" key="1">
    <source>
        <dbReference type="ARBA" id="ARBA00001974"/>
    </source>
</evidence>
<sequence length="485" mass="52467">MKMSLPKEDQYDVVVVGSGAAGFSAGLTAVQGGSKTMVLEKGRATGGSSNYTEGLFAVNSSLQKAKGIKVSGTEVLKEEVEYSQYKADARIWRNYVDGSAENVDWLQEQGVEFERVQAMGAGEATWHIYKGMGDAVIHQALQPRFEAVGGEVVTSAAAVNLVRQADQTFVVTVRDEANQDVKAVHARAVILATGGYLNNPEMMAEETNYDLSRLETVSSGKGTGDGLRMAWQVGARKYGTGMAMLFGGYLSDPETPSFKFMSSQMNVAAGQQPLLWVNENGERFVNEEVVYNFSQAGNALYTQAEVYSILDQGVIDKMITEGNFMGLGVYVLRGQKMDTLQEEIDAAVAADKTFIFKADSIEELAKKMGLAQLPATISRYNRDAAQGEDREFGKPVEYMQPVTQGPFYGFKLNIGAFCTMGGLQVTPQNEVRDEQGQVIPGLYAVGNDAAGLTGDTYGPNMPGTCVGYAIYSGRNAGQQVTEYLR</sequence>
<dbReference type="PRINTS" id="PR00411">
    <property type="entry name" value="PNDRDTASEI"/>
</dbReference>
<feature type="domain" description="FAD-dependent oxidoreductase 2 FAD-binding" evidence="5">
    <location>
        <begin position="12"/>
        <end position="453"/>
    </location>
</feature>
<evidence type="ECO:0000256" key="3">
    <source>
        <dbReference type="ARBA" id="ARBA00022827"/>
    </source>
</evidence>
<comment type="cofactor">
    <cofactor evidence="1">
        <name>FAD</name>
        <dbReference type="ChEBI" id="CHEBI:57692"/>
    </cofactor>
</comment>
<dbReference type="GO" id="GO:0033765">
    <property type="term" value="F:steroid dehydrogenase activity, acting on the CH-CH group of donors"/>
    <property type="evidence" value="ECO:0007669"/>
    <property type="project" value="UniProtKB-ARBA"/>
</dbReference>
<keyword evidence="4" id="KW-0560">Oxidoreductase</keyword>
<dbReference type="Pfam" id="PF00890">
    <property type="entry name" value="FAD_binding_2"/>
    <property type="match status" value="1"/>
</dbReference>
<comment type="caution">
    <text evidence="6">The sequence shown here is derived from an EMBL/GenBank/DDBJ whole genome shotgun (WGS) entry which is preliminary data.</text>
</comment>
<dbReference type="PATRIC" id="fig|1423749.3.peg.311"/>
<dbReference type="EMBL" id="AZFN01000012">
    <property type="protein sequence ID" value="KRM02340.1"/>
    <property type="molecule type" value="Genomic_DNA"/>
</dbReference>
<gene>
    <name evidence="6" type="ORF">FC60_GL000310</name>
</gene>
<reference evidence="6 7" key="1">
    <citation type="journal article" date="2015" name="Genome Announc.">
        <title>Expanding the biotechnology potential of lactobacilli through comparative genomics of 213 strains and associated genera.</title>
        <authorList>
            <person name="Sun Z."/>
            <person name="Harris H.M."/>
            <person name="McCann A."/>
            <person name="Guo C."/>
            <person name="Argimon S."/>
            <person name="Zhang W."/>
            <person name="Yang X."/>
            <person name="Jeffery I.B."/>
            <person name="Cooney J.C."/>
            <person name="Kagawa T.F."/>
            <person name="Liu W."/>
            <person name="Song Y."/>
            <person name="Salvetti E."/>
            <person name="Wrobel A."/>
            <person name="Rasinkangas P."/>
            <person name="Parkhill J."/>
            <person name="Rea M.C."/>
            <person name="O'Sullivan O."/>
            <person name="Ritari J."/>
            <person name="Douillard F.P."/>
            <person name="Paul Ross R."/>
            <person name="Yang R."/>
            <person name="Briner A.E."/>
            <person name="Felis G.E."/>
            <person name="de Vos W.M."/>
            <person name="Barrangou R."/>
            <person name="Klaenhammer T.R."/>
            <person name="Caufield P.W."/>
            <person name="Cui Y."/>
            <person name="Zhang H."/>
            <person name="O'Toole P.W."/>
        </authorList>
    </citation>
    <scope>NUCLEOTIDE SEQUENCE [LARGE SCALE GENOMIC DNA]</scope>
    <source>
        <strain evidence="6 7">DSM 16045</strain>
    </source>
</reference>
<evidence type="ECO:0000313" key="7">
    <source>
        <dbReference type="Proteomes" id="UP000051739"/>
    </source>
</evidence>
<accession>A0A0R1VFC9</accession>
<organism evidence="6 7">
    <name type="scientific">Limosilactobacillus gastricus DSM 16045</name>
    <dbReference type="NCBI Taxonomy" id="1423749"/>
    <lineage>
        <taxon>Bacteria</taxon>
        <taxon>Bacillati</taxon>
        <taxon>Bacillota</taxon>
        <taxon>Bacilli</taxon>
        <taxon>Lactobacillales</taxon>
        <taxon>Lactobacillaceae</taxon>
        <taxon>Limosilactobacillus</taxon>
    </lineage>
</organism>
<dbReference type="InterPro" id="IPR050315">
    <property type="entry name" value="FAD-oxidoreductase_2"/>
</dbReference>
<evidence type="ECO:0000256" key="2">
    <source>
        <dbReference type="ARBA" id="ARBA00022630"/>
    </source>
</evidence>
<dbReference type="SUPFAM" id="SSF51905">
    <property type="entry name" value="FAD/NAD(P)-binding domain"/>
    <property type="match status" value="1"/>
</dbReference>